<accession>A0ABD5LZ81</accession>
<evidence type="ECO:0008006" key="4">
    <source>
        <dbReference type="Google" id="ProtNLM"/>
    </source>
</evidence>
<proteinExistence type="predicted"/>
<dbReference type="Pfam" id="PF26258">
    <property type="entry name" value="DUF8062"/>
    <property type="match status" value="1"/>
</dbReference>
<feature type="region of interest" description="Disordered" evidence="1">
    <location>
        <begin position="86"/>
        <end position="117"/>
    </location>
</feature>
<evidence type="ECO:0000313" key="2">
    <source>
        <dbReference type="EMBL" id="MEZ3163307.1"/>
    </source>
</evidence>
<keyword evidence="3" id="KW-1185">Reference proteome</keyword>
<dbReference type="EMBL" id="JBEDNY010000001">
    <property type="protein sequence ID" value="MEZ3163307.1"/>
    <property type="molecule type" value="Genomic_DNA"/>
</dbReference>
<sequence length="117" mass="13339">MTDDAFPDDEREAPTVSCERCGREWRLDREVEEIPPGGHAVEQFALDHERHTGHYPDDVSPWTARCERCPAGERFLAERPARRWAETHARHTRHAVRLEPPSGDSEVVSPGDDADRS</sequence>
<dbReference type="RefSeq" id="WP_371160684.1">
    <property type="nucleotide sequence ID" value="NZ_JBEDNX010000018.1"/>
</dbReference>
<comment type="caution">
    <text evidence="2">The sequence shown here is derived from an EMBL/GenBank/DDBJ whole genome shotgun (WGS) entry which is preliminary data.</text>
</comment>
<protein>
    <recommendedName>
        <fullName evidence="4">Small CPxCG-related zinc finger protein</fullName>
    </recommendedName>
</protein>
<dbReference type="Proteomes" id="UP001567572">
    <property type="component" value="Unassembled WGS sequence"/>
</dbReference>
<dbReference type="AlphaFoldDB" id="A0ABD5LZ81"/>
<organism evidence="2 3">
    <name type="scientific">Halorubrum miltondacostae</name>
    <dbReference type="NCBI Taxonomy" id="3076378"/>
    <lineage>
        <taxon>Archaea</taxon>
        <taxon>Methanobacteriati</taxon>
        <taxon>Methanobacteriota</taxon>
        <taxon>Stenosarchaea group</taxon>
        <taxon>Halobacteria</taxon>
        <taxon>Halobacteriales</taxon>
        <taxon>Haloferacaceae</taxon>
        <taxon>Halorubrum</taxon>
    </lineage>
</organism>
<dbReference type="InterPro" id="IPR058375">
    <property type="entry name" value="DUF8062"/>
</dbReference>
<evidence type="ECO:0000313" key="3">
    <source>
        <dbReference type="Proteomes" id="UP001567572"/>
    </source>
</evidence>
<gene>
    <name evidence="2" type="ORF">ABNG04_05370</name>
</gene>
<evidence type="ECO:0000256" key="1">
    <source>
        <dbReference type="SAM" id="MobiDB-lite"/>
    </source>
</evidence>
<name>A0ABD5LZ81_9EURY</name>
<reference evidence="2 3" key="1">
    <citation type="submission" date="2024-06" db="EMBL/GenBank/DDBJ databases">
        <title>Halorubrum miltondacostae sp. nov., a potential PHA producer isolated from an inland solar saltern in Rio Maior, Portugal.</title>
        <authorList>
            <person name="Albuquerque L."/>
            <person name="Viver T."/>
            <person name="Barroso C."/>
            <person name="Claudino R."/>
            <person name="Galvan M."/>
            <person name="Simoes G."/>
            <person name="Lobo Da Cunha A."/>
            <person name="Egas C."/>
        </authorList>
    </citation>
    <scope>NUCLEOTIDE SEQUENCE [LARGE SCALE GENOMIC DNA]</scope>
    <source>
        <strain evidence="2 3">RMP-11</strain>
    </source>
</reference>